<organism evidence="2 3">
    <name type="scientific">Flavobacterium columnare</name>
    <dbReference type="NCBI Taxonomy" id="996"/>
    <lineage>
        <taxon>Bacteria</taxon>
        <taxon>Pseudomonadati</taxon>
        <taxon>Bacteroidota</taxon>
        <taxon>Flavobacteriia</taxon>
        <taxon>Flavobacteriales</taxon>
        <taxon>Flavobacteriaceae</taxon>
        <taxon>Flavobacterium</taxon>
    </lineage>
</organism>
<dbReference type="InterPro" id="IPR051783">
    <property type="entry name" value="NAD(P)-dependent_oxidoreduct"/>
</dbReference>
<dbReference type="Pfam" id="PF01370">
    <property type="entry name" value="Epimerase"/>
    <property type="match status" value="1"/>
</dbReference>
<gene>
    <name evidence="2" type="ORF">BWK62_04170</name>
</gene>
<proteinExistence type="predicted"/>
<dbReference type="SUPFAM" id="SSF51735">
    <property type="entry name" value="NAD(P)-binding Rossmann-fold domains"/>
    <property type="match status" value="1"/>
</dbReference>
<dbReference type="AlphaFoldDB" id="A0A246GCC7"/>
<comment type="caution">
    <text evidence="2">The sequence shown here is derived from an EMBL/GenBank/DDBJ whole genome shotgun (WGS) entry which is preliminary data.</text>
</comment>
<dbReference type="InterPro" id="IPR036291">
    <property type="entry name" value="NAD(P)-bd_dom_sf"/>
</dbReference>
<dbReference type="Proteomes" id="UP000198034">
    <property type="component" value="Unassembled WGS sequence"/>
</dbReference>
<dbReference type="EMBL" id="MTCY01000008">
    <property type="protein sequence ID" value="OWP78804.1"/>
    <property type="molecule type" value="Genomic_DNA"/>
</dbReference>
<protein>
    <submittedName>
        <fullName evidence="2">NAD-dependent epimerase</fullName>
    </submittedName>
</protein>
<feature type="domain" description="NAD-dependent epimerase/dehydratase" evidence="1">
    <location>
        <begin position="2"/>
        <end position="228"/>
    </location>
</feature>
<dbReference type="PANTHER" id="PTHR48079:SF6">
    <property type="entry name" value="NAD(P)-BINDING DOMAIN-CONTAINING PROTEIN-RELATED"/>
    <property type="match status" value="1"/>
</dbReference>
<evidence type="ECO:0000313" key="2">
    <source>
        <dbReference type="EMBL" id="OWP78804.1"/>
    </source>
</evidence>
<reference evidence="2 3" key="1">
    <citation type="journal article" date="2017" name="Infect. Genet. Evol.">
        <title>Comparative genome analysis of fish pathogen Flavobacterium columnare reveals extensive sequence diversity within the species.</title>
        <authorList>
            <person name="Kayansamruaj P."/>
            <person name="Dong H.T."/>
            <person name="Hirono I."/>
            <person name="Kondo H."/>
            <person name="Senapin S."/>
            <person name="Rodkhum C."/>
        </authorList>
    </citation>
    <scope>NUCLEOTIDE SEQUENCE [LARGE SCALE GENOMIC DNA]</scope>
    <source>
        <strain evidence="2 3">1214</strain>
    </source>
</reference>
<dbReference type="GO" id="GO:0004029">
    <property type="term" value="F:aldehyde dehydrogenase (NAD+) activity"/>
    <property type="evidence" value="ECO:0007669"/>
    <property type="project" value="TreeGrafter"/>
</dbReference>
<sequence>MILVTGATGLVGSHLILNLMNSGKKVKALFRTEKNKERVKKVFEYHNKKSQFDQIDWVLGDVLDLPALEKAFQNVTQVYHCAALVSFDPKQEENLRRINVEGTANIVNLSIDFAVQKLCYVSSIAALGDLKEYERVITEKTEWNPELSHSDYAISKYGAEIEVWRAYQEGLPVVVINPGVILGPFFWREGSGDIYTKVASQIPFYTKGGTGFVSVNDVVHIMMKLMESTIVGERFIAVSETLSYQEITNLIADRLKVKKPTILVEKNALRLAYIFDWILGVFGKTRVFSKDLIRTLQTTDYYDHSKTKETLGFEFTRIQDYLKHNSSCFK</sequence>
<name>A0A246GCC7_9FLAO</name>
<evidence type="ECO:0000259" key="1">
    <source>
        <dbReference type="Pfam" id="PF01370"/>
    </source>
</evidence>
<evidence type="ECO:0000313" key="3">
    <source>
        <dbReference type="Proteomes" id="UP000198034"/>
    </source>
</evidence>
<dbReference type="InterPro" id="IPR001509">
    <property type="entry name" value="Epimerase_deHydtase"/>
</dbReference>
<dbReference type="GO" id="GO:0005737">
    <property type="term" value="C:cytoplasm"/>
    <property type="evidence" value="ECO:0007669"/>
    <property type="project" value="TreeGrafter"/>
</dbReference>
<accession>A0A246GCC7</accession>
<dbReference type="Gene3D" id="3.40.50.720">
    <property type="entry name" value="NAD(P)-binding Rossmann-like Domain"/>
    <property type="match status" value="1"/>
</dbReference>
<dbReference type="PANTHER" id="PTHR48079">
    <property type="entry name" value="PROTEIN YEEZ"/>
    <property type="match status" value="1"/>
</dbReference>